<dbReference type="GeneID" id="87896330"/>
<reference evidence="3 4" key="1">
    <citation type="journal article" date="2023" name="bioRxiv">
        <title>High-quality genome assemblies of four members of thePodospora anserinaspecies complex.</title>
        <authorList>
            <person name="Ament-Velasquez S.L."/>
            <person name="Vogan A.A."/>
            <person name="Wallerman O."/>
            <person name="Hartmann F."/>
            <person name="Gautier V."/>
            <person name="Silar P."/>
            <person name="Giraud T."/>
            <person name="Johannesson H."/>
        </authorList>
    </citation>
    <scope>NUCLEOTIDE SEQUENCE [LARGE SCALE GENOMIC DNA]</scope>
    <source>
        <strain evidence="3 4">CBS 112042</strain>
    </source>
</reference>
<comment type="caution">
    <text evidence="3">The sequence shown here is derived from an EMBL/GenBank/DDBJ whole genome shotgun (WGS) entry which is preliminary data.</text>
</comment>
<feature type="region of interest" description="Disordered" evidence="1">
    <location>
        <begin position="212"/>
        <end position="462"/>
    </location>
</feature>
<gene>
    <name evidence="3" type="ORF">QC761_211130</name>
</gene>
<feature type="compositionally biased region" description="Basic and acidic residues" evidence="1">
    <location>
        <begin position="972"/>
        <end position="992"/>
    </location>
</feature>
<feature type="domain" description="Telomeric single stranded DNA binding POT1/Cdc13" evidence="2">
    <location>
        <begin position="1631"/>
        <end position="1766"/>
    </location>
</feature>
<feature type="region of interest" description="Disordered" evidence="1">
    <location>
        <begin position="616"/>
        <end position="1132"/>
    </location>
</feature>
<feature type="compositionally biased region" description="Acidic residues" evidence="1">
    <location>
        <begin position="705"/>
        <end position="731"/>
    </location>
</feature>
<feature type="compositionally biased region" description="Acidic residues" evidence="1">
    <location>
        <begin position="1172"/>
        <end position="1182"/>
    </location>
</feature>
<evidence type="ECO:0000259" key="2">
    <source>
        <dbReference type="SMART" id="SM00976"/>
    </source>
</evidence>
<protein>
    <recommendedName>
        <fullName evidence="2">Telomeric single stranded DNA binding POT1/Cdc13 domain-containing protein</fullName>
    </recommendedName>
</protein>
<feature type="region of interest" description="Disordered" evidence="1">
    <location>
        <begin position="149"/>
        <end position="178"/>
    </location>
</feature>
<name>A0ABR0FU69_9PEZI</name>
<dbReference type="Gene3D" id="2.40.50.140">
    <property type="entry name" value="Nucleic acid-binding proteins"/>
    <property type="match status" value="1"/>
</dbReference>
<dbReference type="SUPFAM" id="SSF50249">
    <property type="entry name" value="Nucleic acid-binding proteins"/>
    <property type="match status" value="1"/>
</dbReference>
<feature type="compositionally biased region" description="Acidic residues" evidence="1">
    <location>
        <begin position="1376"/>
        <end position="1387"/>
    </location>
</feature>
<feature type="compositionally biased region" description="Acidic residues" evidence="1">
    <location>
        <begin position="817"/>
        <end position="850"/>
    </location>
</feature>
<feature type="compositionally biased region" description="Acidic residues" evidence="1">
    <location>
        <begin position="666"/>
        <end position="678"/>
    </location>
</feature>
<dbReference type="SMART" id="SM00976">
    <property type="entry name" value="Telo_bind"/>
    <property type="match status" value="1"/>
</dbReference>
<feature type="compositionally biased region" description="Basic and acidic residues" evidence="1">
    <location>
        <begin position="1067"/>
        <end position="1086"/>
    </location>
</feature>
<dbReference type="InterPro" id="IPR011564">
    <property type="entry name" value="Telomer_end-bd_POT1/Cdc13"/>
</dbReference>
<evidence type="ECO:0000313" key="4">
    <source>
        <dbReference type="Proteomes" id="UP001322138"/>
    </source>
</evidence>
<keyword evidence="4" id="KW-1185">Reference proteome</keyword>
<feature type="compositionally biased region" description="Basic and acidic residues" evidence="1">
    <location>
        <begin position="857"/>
        <end position="879"/>
    </location>
</feature>
<feature type="compositionally biased region" description="Pro residues" evidence="1">
    <location>
        <begin position="768"/>
        <end position="777"/>
    </location>
</feature>
<feature type="compositionally biased region" description="Basic and acidic residues" evidence="1">
    <location>
        <begin position="807"/>
        <end position="816"/>
    </location>
</feature>
<feature type="compositionally biased region" description="Acidic residues" evidence="1">
    <location>
        <begin position="622"/>
        <end position="644"/>
    </location>
</feature>
<feature type="compositionally biased region" description="Polar residues" evidence="1">
    <location>
        <begin position="1520"/>
        <end position="1531"/>
    </location>
</feature>
<accession>A0ABR0FU69</accession>
<feature type="compositionally biased region" description="Polar residues" evidence="1">
    <location>
        <begin position="398"/>
        <end position="410"/>
    </location>
</feature>
<feature type="compositionally biased region" description="Basic and acidic residues" evidence="1">
    <location>
        <begin position="679"/>
        <end position="689"/>
    </location>
</feature>
<dbReference type="InterPro" id="IPR012340">
    <property type="entry name" value="NA-bd_OB-fold"/>
</dbReference>
<feature type="compositionally biased region" description="Polar residues" evidence="1">
    <location>
        <begin position="1454"/>
        <end position="1468"/>
    </location>
</feature>
<proteinExistence type="predicted"/>
<dbReference type="CDD" id="cd04497">
    <property type="entry name" value="hPOT1_OB1_like"/>
    <property type="match status" value="1"/>
</dbReference>
<feature type="compositionally biased region" description="Polar residues" evidence="1">
    <location>
        <begin position="300"/>
        <end position="311"/>
    </location>
</feature>
<feature type="compositionally biased region" description="Polar residues" evidence="1">
    <location>
        <begin position="1477"/>
        <end position="1487"/>
    </location>
</feature>
<evidence type="ECO:0000313" key="3">
    <source>
        <dbReference type="EMBL" id="KAK4646510.1"/>
    </source>
</evidence>
<dbReference type="Pfam" id="PF02765">
    <property type="entry name" value="POT1"/>
    <property type="match status" value="1"/>
</dbReference>
<feature type="compositionally biased region" description="Acidic residues" evidence="1">
    <location>
        <begin position="1112"/>
        <end position="1124"/>
    </location>
</feature>
<feature type="compositionally biased region" description="Acidic residues" evidence="1">
    <location>
        <begin position="894"/>
        <end position="905"/>
    </location>
</feature>
<organism evidence="3 4">
    <name type="scientific">Podospora bellae-mahoneyi</name>
    <dbReference type="NCBI Taxonomy" id="2093777"/>
    <lineage>
        <taxon>Eukaryota</taxon>
        <taxon>Fungi</taxon>
        <taxon>Dikarya</taxon>
        <taxon>Ascomycota</taxon>
        <taxon>Pezizomycotina</taxon>
        <taxon>Sordariomycetes</taxon>
        <taxon>Sordariomycetidae</taxon>
        <taxon>Sordariales</taxon>
        <taxon>Podosporaceae</taxon>
        <taxon>Podospora</taxon>
    </lineage>
</organism>
<feature type="compositionally biased region" description="Acidic residues" evidence="1">
    <location>
        <begin position="1045"/>
        <end position="1055"/>
    </location>
</feature>
<dbReference type="EMBL" id="JAFFGZ010000004">
    <property type="protein sequence ID" value="KAK4646510.1"/>
    <property type="molecule type" value="Genomic_DNA"/>
</dbReference>
<dbReference type="RefSeq" id="XP_062735486.1">
    <property type="nucleotide sequence ID" value="XM_062876848.1"/>
</dbReference>
<feature type="compositionally biased region" description="Basic residues" evidence="1">
    <location>
        <begin position="1438"/>
        <end position="1450"/>
    </location>
</feature>
<feature type="region of interest" description="Disordered" evidence="1">
    <location>
        <begin position="1150"/>
        <end position="1189"/>
    </location>
</feature>
<sequence length="1787" mass="193928">MEMAEDGNVAALLATKLATPIAQLGPDLPDQPSRTVRGEVGITWPYNSVTETFAFLLAEPDVRLRRARGQVRIELHGSSARILSKCGLGAGDELLFSLEEVTWTKDTSPGGIPGSRVEWQLQFDEKFVLQIKSGETNQLRHLNIDHPELETEASPRPPAPLATAPRPSTPEPEEPPEHVPTIRKFFEVAENEYASPALIKRQRLSYGALFEDGFDPFEEDGGVKGKGRKRTRFGRDSSAWRYTSQSPSPEPQSPAEESMDEDVTGKTSPQPSPQKEMLDEGVQTVDIEMTEPTDEAVQTEPVQTEPVQPESTRVEAAQTEPMETEPVRTKPVQTPPVRTESAMDVLSQAALAHAQQAQKSPASEEHPRLAQAQQEKRSPVAQEQPALTMPELAPATPQHDQASGKATESRSGPPAANANTDMPKLDAAQKPATDTFASSSLFGTPKTPGFSMFGTGTPARIQSPSSIADQVRFGFSHIPHTAPPPDAHDQHFHGATGFDKNEAYPDSYLDDAPSGVHINNYFASADTQDLPIQQPPMAENFDNNQWTVTTESPRYNQTEGGHFADDALEEDTRMPPGDAALHAAHVTPNALPDGFASYGNGGLQGQFADGGLATQEARGYGEGDDSLEEDAVGVDDEEDQDAVQDEYAYGEPIEEGDYDQRNYVEPSDDDEGLSEQEEEVHQEIVDRYGDAGVLDESEFKGFNDLSEDQEEDDEEEYGDEEEGDEYDDYEEAPAAKPVYTGRVLPRANPKGPMVISLLSDSEDDDVPMPAPKAPPAAEPTQETRKSPGIGSDQVDPGLSEEVEESEEAKASEAAKDSEEDEEGSEEEDRELEEDVYDSEEEMPDAEEEVSEVGGAGVEHESASEDEVGDLKVEEASVRDENEDEDEAEDHTAEEASDEDEEPEEETSGRGGEAPQPRDGASARDEASDDEHEATALKGEVSKPKEAANEAEDEAPAVAGGQTHVVDFAVHQADGHDEQARAPADEHADKEDSFVMSAPEHTDEVSGSESELEIEPPKVAAVSESEDKASEAEPVAASPEKAAASESEDKESEAEEPAAIATNEAEEVEPKVDQSDVAAKSELERPDVTAAESAGQFDVDNESEHEHDADYIPSEDENDEIDMADDVPPGDFDRELEDFYDDMVLEQLEQEQANQRMASESADDKMSLASQVEADDDQMDVEDDHEKASTAEPMSVVDDDVDVDMLDAGTPHFESPMEAETPRAEVESSMIITEVVEEVVEETVIMEVTTEILVEDAAIEQEATEEAQEEVLEDTQQQEDTDAVEEIYLEPVKEADGEVPVPVVDEDKPAVVSLEPVEGATAPANNEPMGKEVPASPPLTNSFASQKKLSPFAQGFQEAMRETELPPTPLQSMVQAEPEDHDAEEEQETQQADAGVVLEQPGNNSAGSPDLSFNAGESDAEEVASVPRAPVRKAAATRASKRNKNKKKAVRGKSTQLELSEPPTQTRAVSKSAEEEITVQTPSSQEHMSPQPEMAASSSSSPDVSVKLAQQSVAARRSKRGQPQPQEPQPTRISPRLARRRSNSLQSSNQDAEEEPKGSFNLPSNRDLSVLLARGALASPSKGDVSVGLAKDALNSPSKTKSASPLVDDNNTSTAALKADLTKRLRQEFPDCINLTSLKYHVDEHPVVAAIVTSEPTTPVRAKKGPREYVMSFHIIDPSIAPGSVVEVQLYRPHKESLPVVRAGDAVLLQRLQVKSISKKGFGLRSGEESSWAVFDADEGAPQIKGAPVEGWEGYRGYMTGLRGWWRSLDSGARGRVERADRKMREAK</sequence>
<dbReference type="Proteomes" id="UP001322138">
    <property type="component" value="Unassembled WGS sequence"/>
</dbReference>
<feature type="compositionally biased region" description="Basic and acidic residues" evidence="1">
    <location>
        <begin position="362"/>
        <end position="378"/>
    </location>
</feature>
<feature type="compositionally biased region" description="Low complexity" evidence="1">
    <location>
        <begin position="1031"/>
        <end position="1044"/>
    </location>
</feature>
<feature type="region of interest" description="Disordered" evidence="1">
    <location>
        <begin position="1318"/>
        <end position="1342"/>
    </location>
</feature>
<feature type="compositionally biased region" description="Low complexity" evidence="1">
    <location>
        <begin position="348"/>
        <end position="358"/>
    </location>
</feature>
<feature type="region of interest" description="Disordered" evidence="1">
    <location>
        <begin position="1360"/>
        <end position="1563"/>
    </location>
</feature>
<evidence type="ECO:0000256" key="1">
    <source>
        <dbReference type="SAM" id="MobiDB-lite"/>
    </source>
</evidence>